<organism evidence="1 2">
    <name type="scientific">Sulfuriferula nivalis</name>
    <dbReference type="NCBI Taxonomy" id="2675298"/>
    <lineage>
        <taxon>Bacteria</taxon>
        <taxon>Pseudomonadati</taxon>
        <taxon>Pseudomonadota</taxon>
        <taxon>Betaproteobacteria</taxon>
        <taxon>Nitrosomonadales</taxon>
        <taxon>Sulfuricellaceae</taxon>
        <taxon>Sulfuriferula</taxon>
    </lineage>
</organism>
<evidence type="ECO:0000313" key="1">
    <source>
        <dbReference type="EMBL" id="BBO99353.1"/>
    </source>
</evidence>
<protein>
    <submittedName>
        <fullName evidence="1">Uncharacterized protein</fullName>
    </submittedName>
</protein>
<evidence type="ECO:0000313" key="2">
    <source>
        <dbReference type="Proteomes" id="UP000463939"/>
    </source>
</evidence>
<dbReference type="KEGG" id="sniv:SFSGTM_00620"/>
<name>A0A809RER2_9PROT</name>
<sequence>MFSFIKKLFSGNVKRLANYGDGLAQVAQITLYMILMEQLSNQNSNKDKDAIRSVASSWSNYLFGRPPSDQHKNLDLDAEHAKAIRWLDNEGAPYQKLVIQGLRIIATANYARSGTAKSIGIEILERYGKNFPDSPDLDSYGASLVLIIVGDLDEESRNNVYHYIWTGPYAPYFKTSKALGWN</sequence>
<accession>A0A809RER2</accession>
<gene>
    <name evidence="1" type="ORF">SFSGTM_00620</name>
</gene>
<keyword evidence="2" id="KW-1185">Reference proteome</keyword>
<proteinExistence type="predicted"/>
<dbReference type="RefSeq" id="WP_162083418.1">
    <property type="nucleotide sequence ID" value="NZ_AP021881.1"/>
</dbReference>
<dbReference type="EMBL" id="AP021881">
    <property type="protein sequence ID" value="BBO99353.1"/>
    <property type="molecule type" value="Genomic_DNA"/>
</dbReference>
<reference evidence="2" key="1">
    <citation type="submission" date="2019-11" db="EMBL/GenBank/DDBJ databases">
        <title>Isolation and characterization of a novel species in the genus Sulfuriferula.</title>
        <authorList>
            <person name="Mochizuki J."/>
            <person name="Kojima H."/>
            <person name="Fukui M."/>
        </authorList>
    </citation>
    <scope>NUCLEOTIDE SEQUENCE [LARGE SCALE GENOMIC DNA]</scope>
    <source>
        <strain evidence="2">SGTM</strain>
    </source>
</reference>
<dbReference type="Proteomes" id="UP000463939">
    <property type="component" value="Chromosome"/>
</dbReference>
<dbReference type="AlphaFoldDB" id="A0A809RER2"/>